<name>A0A2H9ZSV1_9ASPA</name>
<protein>
    <submittedName>
        <fullName evidence="1">Uncharacterized protein</fullName>
    </submittedName>
</protein>
<dbReference type="EMBL" id="KZ454236">
    <property type="protein sequence ID" value="PKA46358.1"/>
    <property type="molecule type" value="Genomic_DNA"/>
</dbReference>
<proteinExistence type="predicted"/>
<sequence>MRAGRIAVAMWNALHAPQTAIALKHILGVWEKKGNGVSYIRVLADVLVVKFSTAAEGVMFPTVNVKTATAEMYFNIMENQLLIYQTVRESGSFRALPLHYYNRA</sequence>
<dbReference type="AlphaFoldDB" id="A0A2H9ZSV1"/>
<evidence type="ECO:0000313" key="2">
    <source>
        <dbReference type="Proteomes" id="UP000236161"/>
    </source>
</evidence>
<evidence type="ECO:0000313" key="1">
    <source>
        <dbReference type="EMBL" id="PKA46358.1"/>
    </source>
</evidence>
<accession>A0A2H9ZSV1</accession>
<reference evidence="1 2" key="1">
    <citation type="journal article" date="2017" name="Nature">
        <title>The Apostasia genome and the evolution of orchids.</title>
        <authorList>
            <person name="Zhang G.Q."/>
            <person name="Liu K.W."/>
            <person name="Li Z."/>
            <person name="Lohaus R."/>
            <person name="Hsiao Y.Y."/>
            <person name="Niu S.C."/>
            <person name="Wang J.Y."/>
            <person name="Lin Y.C."/>
            <person name="Xu Q."/>
            <person name="Chen L.J."/>
            <person name="Yoshida K."/>
            <person name="Fujiwara S."/>
            <person name="Wang Z.W."/>
            <person name="Zhang Y.Q."/>
            <person name="Mitsuda N."/>
            <person name="Wang M."/>
            <person name="Liu G.H."/>
            <person name="Pecoraro L."/>
            <person name="Huang H.X."/>
            <person name="Xiao X.J."/>
            <person name="Lin M."/>
            <person name="Wu X.Y."/>
            <person name="Wu W.L."/>
            <person name="Chen Y.Y."/>
            <person name="Chang S.B."/>
            <person name="Sakamoto S."/>
            <person name="Ohme-Takagi M."/>
            <person name="Yagi M."/>
            <person name="Zeng S.J."/>
            <person name="Shen C.Y."/>
            <person name="Yeh C.M."/>
            <person name="Luo Y.B."/>
            <person name="Tsai W.C."/>
            <person name="Van de Peer Y."/>
            <person name="Liu Z.J."/>
        </authorList>
    </citation>
    <scope>NUCLEOTIDE SEQUENCE [LARGE SCALE GENOMIC DNA]</scope>
    <source>
        <strain evidence="2">cv. Shenzhen</strain>
        <tissue evidence="1">Stem</tissue>
    </source>
</reference>
<dbReference type="Proteomes" id="UP000236161">
    <property type="component" value="Unassembled WGS sequence"/>
</dbReference>
<keyword evidence="2" id="KW-1185">Reference proteome</keyword>
<gene>
    <name evidence="1" type="ORF">AXF42_Ash021518</name>
</gene>
<organism evidence="1 2">
    <name type="scientific">Apostasia shenzhenica</name>
    <dbReference type="NCBI Taxonomy" id="1088818"/>
    <lineage>
        <taxon>Eukaryota</taxon>
        <taxon>Viridiplantae</taxon>
        <taxon>Streptophyta</taxon>
        <taxon>Embryophyta</taxon>
        <taxon>Tracheophyta</taxon>
        <taxon>Spermatophyta</taxon>
        <taxon>Magnoliopsida</taxon>
        <taxon>Liliopsida</taxon>
        <taxon>Asparagales</taxon>
        <taxon>Orchidaceae</taxon>
        <taxon>Apostasioideae</taxon>
        <taxon>Apostasia</taxon>
    </lineage>
</organism>